<dbReference type="GO" id="GO:0005829">
    <property type="term" value="C:cytosol"/>
    <property type="evidence" value="ECO:0007669"/>
    <property type="project" value="TreeGrafter"/>
</dbReference>
<dbReference type="AlphaFoldDB" id="A0A835FK21"/>
<feature type="domain" description="ACT" evidence="2">
    <location>
        <begin position="219"/>
        <end position="297"/>
    </location>
</feature>
<sequence length="312" mass="34370">MKFGGSSVSSAARMEEVAGLILAFPEERPVVVLSAMGKTTNLLLLAGEKAVGCGVIHVSEIEEWNTIKDLHMKTVDELGLPRTVIQGNLPSPYITTYPAVAKRLHGDWIRDPAIPVVTGFLGKVWKDVDGVLTCDPNIYPHAKTVPHLTFEEATELAYFGAEVLHPQSMRPAREGDIPVRVKNSYNPKAPGTLITKQRDMDKVVLTSIVLKSNVTMLDIVSTRMLGQFGFLARVFAIFEDLGISVDCVATSEVSISVSLDPSKIWCREHIQQELDNVVKELEKIAIVHLLQQRVIISLIGNVRRSSLILEKV</sequence>
<dbReference type="GO" id="GO:0009570">
    <property type="term" value="C:chloroplast stroma"/>
    <property type="evidence" value="ECO:0007669"/>
    <property type="project" value="TreeGrafter"/>
</dbReference>
<dbReference type="GO" id="GO:0004072">
    <property type="term" value="F:aspartate kinase activity"/>
    <property type="evidence" value="ECO:0007669"/>
    <property type="project" value="TreeGrafter"/>
</dbReference>
<dbReference type="InterPro" id="IPR001048">
    <property type="entry name" value="Asp/Glu/Uridylate_kinase"/>
</dbReference>
<dbReference type="Pfam" id="PF00696">
    <property type="entry name" value="AA_kinase"/>
    <property type="match status" value="1"/>
</dbReference>
<dbReference type="FunFam" id="3.30.70.260:FF:000016">
    <property type="entry name" value="Aspartokinase"/>
    <property type="match status" value="1"/>
</dbReference>
<evidence type="ECO:0000313" key="3">
    <source>
        <dbReference type="EMBL" id="KAF8762456.1"/>
    </source>
</evidence>
<dbReference type="OrthoDB" id="4323675at2759"/>
<dbReference type="GO" id="GO:0009089">
    <property type="term" value="P:lysine biosynthetic process via diaminopimelate"/>
    <property type="evidence" value="ECO:0007669"/>
    <property type="project" value="TreeGrafter"/>
</dbReference>
<name>A0A835FK21_9POAL</name>
<gene>
    <name evidence="3" type="ORF">HU200_009421</name>
</gene>
<dbReference type="InterPro" id="IPR036393">
    <property type="entry name" value="AceGlu_kinase-like_sf"/>
</dbReference>
<dbReference type="PANTHER" id="PTHR21499">
    <property type="entry name" value="ASPARTATE KINASE"/>
    <property type="match status" value="1"/>
</dbReference>
<evidence type="ECO:0000313" key="4">
    <source>
        <dbReference type="Proteomes" id="UP000636709"/>
    </source>
</evidence>
<dbReference type="SUPFAM" id="SSF55021">
    <property type="entry name" value="ACT-like"/>
    <property type="match status" value="1"/>
</dbReference>
<proteinExistence type="inferred from homology"/>
<accession>A0A835FK21</accession>
<comment type="similarity">
    <text evidence="1">Belongs to the aspartokinase family.</text>
</comment>
<dbReference type="SUPFAM" id="SSF53633">
    <property type="entry name" value="Carbamate kinase-like"/>
    <property type="match status" value="1"/>
</dbReference>
<dbReference type="InterPro" id="IPR002912">
    <property type="entry name" value="ACT_dom"/>
</dbReference>
<protein>
    <recommendedName>
        <fullName evidence="2">ACT domain-containing protein</fullName>
    </recommendedName>
</protein>
<dbReference type="GO" id="GO:0009090">
    <property type="term" value="P:homoserine biosynthetic process"/>
    <property type="evidence" value="ECO:0007669"/>
    <property type="project" value="TreeGrafter"/>
</dbReference>
<dbReference type="PROSITE" id="PS51671">
    <property type="entry name" value="ACT"/>
    <property type="match status" value="1"/>
</dbReference>
<dbReference type="Proteomes" id="UP000636709">
    <property type="component" value="Unassembled WGS sequence"/>
</dbReference>
<keyword evidence="4" id="KW-1185">Reference proteome</keyword>
<evidence type="ECO:0000259" key="2">
    <source>
        <dbReference type="PROSITE" id="PS51671"/>
    </source>
</evidence>
<organism evidence="3 4">
    <name type="scientific">Digitaria exilis</name>
    <dbReference type="NCBI Taxonomy" id="1010633"/>
    <lineage>
        <taxon>Eukaryota</taxon>
        <taxon>Viridiplantae</taxon>
        <taxon>Streptophyta</taxon>
        <taxon>Embryophyta</taxon>
        <taxon>Tracheophyta</taxon>
        <taxon>Spermatophyta</taxon>
        <taxon>Magnoliopsida</taxon>
        <taxon>Liliopsida</taxon>
        <taxon>Poales</taxon>
        <taxon>Poaceae</taxon>
        <taxon>PACMAD clade</taxon>
        <taxon>Panicoideae</taxon>
        <taxon>Panicodae</taxon>
        <taxon>Paniceae</taxon>
        <taxon>Anthephorinae</taxon>
        <taxon>Digitaria</taxon>
    </lineage>
</organism>
<dbReference type="PANTHER" id="PTHR21499:SF40">
    <property type="entry name" value="ASPARTATE KINASE"/>
    <property type="match status" value="1"/>
</dbReference>
<dbReference type="InterPro" id="IPR045865">
    <property type="entry name" value="ACT-like_dom_sf"/>
</dbReference>
<reference evidence="3" key="1">
    <citation type="submission" date="2020-07" db="EMBL/GenBank/DDBJ databases">
        <title>Genome sequence and genetic diversity analysis of an under-domesticated orphan crop, white fonio (Digitaria exilis).</title>
        <authorList>
            <person name="Bennetzen J.L."/>
            <person name="Chen S."/>
            <person name="Ma X."/>
            <person name="Wang X."/>
            <person name="Yssel A.E.J."/>
            <person name="Chaluvadi S.R."/>
            <person name="Johnson M."/>
            <person name="Gangashetty P."/>
            <person name="Hamidou F."/>
            <person name="Sanogo M.D."/>
            <person name="Zwaenepoel A."/>
            <person name="Wallace J."/>
            <person name="Van De Peer Y."/>
            <person name="Van Deynze A."/>
        </authorList>
    </citation>
    <scope>NUCLEOTIDE SEQUENCE</scope>
    <source>
        <tissue evidence="3">Leaves</tissue>
    </source>
</reference>
<comment type="caution">
    <text evidence="3">The sequence shown here is derived from an EMBL/GenBank/DDBJ whole genome shotgun (WGS) entry which is preliminary data.</text>
</comment>
<dbReference type="Gene3D" id="3.40.1160.10">
    <property type="entry name" value="Acetylglutamate kinase-like"/>
    <property type="match status" value="2"/>
</dbReference>
<evidence type="ECO:0000256" key="1">
    <source>
        <dbReference type="ARBA" id="ARBA00010122"/>
    </source>
</evidence>
<dbReference type="EMBL" id="JACEFO010000638">
    <property type="protein sequence ID" value="KAF8762456.1"/>
    <property type="molecule type" value="Genomic_DNA"/>
</dbReference>
<dbReference type="Gene3D" id="3.30.70.260">
    <property type="match status" value="1"/>
</dbReference>